<dbReference type="Proteomes" id="UP001162480">
    <property type="component" value="Chromosome 16"/>
</dbReference>
<evidence type="ECO:0000313" key="1">
    <source>
        <dbReference type="EMBL" id="CAI9734314.1"/>
    </source>
</evidence>
<keyword evidence="2" id="KW-1185">Reference proteome</keyword>
<sequence>MLREGYRCDFGLGHRKAVLMLLEGSDMMAAQSKLLFQLNKYYNERVQTRKANIAKTVRGVQSGTGRSERG</sequence>
<gene>
    <name evidence="1" type="ORF">OCTVUL_1B026447</name>
</gene>
<name>A0AA36FEK3_OCTVU</name>
<dbReference type="EMBL" id="OX597829">
    <property type="protein sequence ID" value="CAI9734314.1"/>
    <property type="molecule type" value="Genomic_DNA"/>
</dbReference>
<dbReference type="AlphaFoldDB" id="A0AA36FEK3"/>
<evidence type="ECO:0000313" key="2">
    <source>
        <dbReference type="Proteomes" id="UP001162480"/>
    </source>
</evidence>
<organism evidence="1 2">
    <name type="scientific">Octopus vulgaris</name>
    <name type="common">Common octopus</name>
    <dbReference type="NCBI Taxonomy" id="6645"/>
    <lineage>
        <taxon>Eukaryota</taxon>
        <taxon>Metazoa</taxon>
        <taxon>Spiralia</taxon>
        <taxon>Lophotrochozoa</taxon>
        <taxon>Mollusca</taxon>
        <taxon>Cephalopoda</taxon>
        <taxon>Coleoidea</taxon>
        <taxon>Octopodiformes</taxon>
        <taxon>Octopoda</taxon>
        <taxon>Incirrata</taxon>
        <taxon>Octopodidae</taxon>
        <taxon>Octopus</taxon>
    </lineage>
</organism>
<protein>
    <submittedName>
        <fullName evidence="1">Uncharacterized protein</fullName>
    </submittedName>
</protein>
<reference evidence="1" key="1">
    <citation type="submission" date="2023-08" db="EMBL/GenBank/DDBJ databases">
        <authorList>
            <person name="Alioto T."/>
            <person name="Alioto T."/>
            <person name="Gomez Garrido J."/>
        </authorList>
    </citation>
    <scope>NUCLEOTIDE SEQUENCE</scope>
</reference>
<proteinExistence type="predicted"/>
<accession>A0AA36FEK3</accession>